<dbReference type="InterPro" id="IPR027417">
    <property type="entry name" value="P-loop_NTPase"/>
</dbReference>
<protein>
    <recommendedName>
        <fullName evidence="3 10">Thymidylate kinase</fullName>
        <ecNumber evidence="2 10">2.7.4.9</ecNumber>
    </recommendedName>
    <alternativeName>
        <fullName evidence="10">dTMP kinase</fullName>
    </alternativeName>
</protein>
<keyword evidence="8 10" id="KW-0067">ATP-binding</keyword>
<dbReference type="HAMAP" id="MF_00165">
    <property type="entry name" value="Thymidylate_kinase"/>
    <property type="match status" value="1"/>
</dbReference>
<evidence type="ECO:0000256" key="4">
    <source>
        <dbReference type="ARBA" id="ARBA00022679"/>
    </source>
</evidence>
<evidence type="ECO:0000256" key="10">
    <source>
        <dbReference type="HAMAP-Rule" id="MF_00165"/>
    </source>
</evidence>
<name>A0A076EGB0_RHOOP</name>
<comment type="function">
    <text evidence="10">Phosphorylation of dTMP to form dTDP in both de novo and salvage pathways of dTTP synthesis.</text>
</comment>
<evidence type="ECO:0000256" key="5">
    <source>
        <dbReference type="ARBA" id="ARBA00022727"/>
    </source>
</evidence>
<dbReference type="PANTHER" id="PTHR10344:SF4">
    <property type="entry name" value="UMP-CMP KINASE 2, MITOCHONDRIAL"/>
    <property type="match status" value="1"/>
</dbReference>
<comment type="caution">
    <text evidence="10">Lacks conserved residue(s) required for the propagation of feature annotation.</text>
</comment>
<gene>
    <name evidence="10" type="primary">tmk</name>
    <name evidence="12" type="ORF">EP51_08900</name>
</gene>
<dbReference type="PANTHER" id="PTHR10344">
    <property type="entry name" value="THYMIDYLATE KINASE"/>
    <property type="match status" value="1"/>
</dbReference>
<dbReference type="GO" id="GO:0005524">
    <property type="term" value="F:ATP binding"/>
    <property type="evidence" value="ECO:0007669"/>
    <property type="project" value="UniProtKB-UniRule"/>
</dbReference>
<keyword evidence="7 10" id="KW-0418">Kinase</keyword>
<dbReference type="Gene3D" id="3.40.50.300">
    <property type="entry name" value="P-loop containing nucleotide triphosphate hydrolases"/>
    <property type="match status" value="1"/>
</dbReference>
<dbReference type="GO" id="GO:0005829">
    <property type="term" value="C:cytosol"/>
    <property type="evidence" value="ECO:0007669"/>
    <property type="project" value="TreeGrafter"/>
</dbReference>
<dbReference type="InterPro" id="IPR039430">
    <property type="entry name" value="Thymidylate_kin-like_dom"/>
</dbReference>
<dbReference type="InterPro" id="IPR018094">
    <property type="entry name" value="Thymidylate_kinase"/>
</dbReference>
<reference evidence="12 13" key="1">
    <citation type="submission" date="2014-07" db="EMBL/GenBank/DDBJ databases">
        <title>Genome Sequence of Rhodococcus opacus Strain R7, a Biodegrader of Mono- and Polycyclic Aromatic Hydrocarbons.</title>
        <authorList>
            <person name="Di Gennaro P."/>
            <person name="Zampolli J."/>
            <person name="Presti I."/>
            <person name="Cappelletti M."/>
            <person name="D'Ursi P."/>
            <person name="Orro A."/>
            <person name="Mezzelani A."/>
            <person name="Milanesi L."/>
        </authorList>
    </citation>
    <scope>NUCLEOTIDE SEQUENCE [LARGE SCALE GENOMIC DNA]</scope>
    <source>
        <strain evidence="12 13">R7</strain>
    </source>
</reference>
<dbReference type="CDD" id="cd01672">
    <property type="entry name" value="TMPK"/>
    <property type="match status" value="1"/>
</dbReference>
<dbReference type="RefSeq" id="WP_128639020.1">
    <property type="nucleotide sequence ID" value="NZ_CP008947.1"/>
</dbReference>
<keyword evidence="6 10" id="KW-0547">Nucleotide-binding</keyword>
<comment type="similarity">
    <text evidence="1 10">Belongs to the thymidylate kinase family.</text>
</comment>
<dbReference type="EMBL" id="CP008947">
    <property type="protein sequence ID" value="AII04711.1"/>
    <property type="molecule type" value="Genomic_DNA"/>
</dbReference>
<comment type="catalytic activity">
    <reaction evidence="9 10">
        <text>dTMP + ATP = dTDP + ADP</text>
        <dbReference type="Rhea" id="RHEA:13517"/>
        <dbReference type="ChEBI" id="CHEBI:30616"/>
        <dbReference type="ChEBI" id="CHEBI:58369"/>
        <dbReference type="ChEBI" id="CHEBI:63528"/>
        <dbReference type="ChEBI" id="CHEBI:456216"/>
        <dbReference type="EC" id="2.7.4.9"/>
    </reaction>
</comment>
<keyword evidence="4 10" id="KW-0808">Transferase</keyword>
<dbReference type="GO" id="GO:0006227">
    <property type="term" value="P:dUDP biosynthetic process"/>
    <property type="evidence" value="ECO:0007669"/>
    <property type="project" value="TreeGrafter"/>
</dbReference>
<evidence type="ECO:0000256" key="9">
    <source>
        <dbReference type="ARBA" id="ARBA00048743"/>
    </source>
</evidence>
<dbReference type="Pfam" id="PF02223">
    <property type="entry name" value="Thymidylate_kin"/>
    <property type="match status" value="1"/>
</dbReference>
<dbReference type="SUPFAM" id="SSF52540">
    <property type="entry name" value="P-loop containing nucleoside triphosphate hydrolases"/>
    <property type="match status" value="1"/>
</dbReference>
<evidence type="ECO:0000259" key="11">
    <source>
        <dbReference type="Pfam" id="PF02223"/>
    </source>
</evidence>
<evidence type="ECO:0000256" key="1">
    <source>
        <dbReference type="ARBA" id="ARBA00009776"/>
    </source>
</evidence>
<evidence type="ECO:0000256" key="2">
    <source>
        <dbReference type="ARBA" id="ARBA00012980"/>
    </source>
</evidence>
<dbReference type="Proteomes" id="UP000028488">
    <property type="component" value="Chromosome"/>
</dbReference>
<evidence type="ECO:0000256" key="8">
    <source>
        <dbReference type="ARBA" id="ARBA00022840"/>
    </source>
</evidence>
<dbReference type="AlphaFoldDB" id="A0A076EGB0"/>
<accession>A0A076EGB0</accession>
<dbReference type="eggNOG" id="COG0125">
    <property type="taxonomic scope" value="Bacteria"/>
</dbReference>
<evidence type="ECO:0000313" key="12">
    <source>
        <dbReference type="EMBL" id="AII04711.1"/>
    </source>
</evidence>
<sequence>MGKLIALEGLDGAGKRTLVGAVVARLTEQGLTVGTLDFPRYGRSVHADLASEALKGAHGDLSDSVHAMAVMFALDRSGAVGELSALLAEHDLVILDRYVASNAAYGAARLHQGADGEFVEWVANLEFVRLGLPRPDLQLYLDVPVALAAQRARGRESADASRSLDAYERDRGLQERTGEVYRELAVKAWISPWWVLTPDTDPVTLAENLALLSDDTARRDEKEHGTP</sequence>
<evidence type="ECO:0000256" key="3">
    <source>
        <dbReference type="ARBA" id="ARBA00017144"/>
    </source>
</evidence>
<dbReference type="GO" id="GO:0006233">
    <property type="term" value="P:dTDP biosynthetic process"/>
    <property type="evidence" value="ECO:0007669"/>
    <property type="project" value="InterPro"/>
</dbReference>
<evidence type="ECO:0000313" key="13">
    <source>
        <dbReference type="Proteomes" id="UP000028488"/>
    </source>
</evidence>
<proteinExistence type="inferred from homology"/>
<dbReference type="GO" id="GO:0004798">
    <property type="term" value="F:dTMP kinase activity"/>
    <property type="evidence" value="ECO:0007669"/>
    <property type="project" value="UniProtKB-UniRule"/>
</dbReference>
<evidence type="ECO:0000256" key="7">
    <source>
        <dbReference type="ARBA" id="ARBA00022777"/>
    </source>
</evidence>
<keyword evidence="5 10" id="KW-0545">Nucleotide biosynthesis</keyword>
<dbReference type="NCBIfam" id="NF005923">
    <property type="entry name" value="PRK07933.1"/>
    <property type="match status" value="1"/>
</dbReference>
<organism evidence="12 13">
    <name type="scientific">Rhodococcus opacus</name>
    <name type="common">Nocardia opaca</name>
    <dbReference type="NCBI Taxonomy" id="37919"/>
    <lineage>
        <taxon>Bacteria</taxon>
        <taxon>Bacillati</taxon>
        <taxon>Actinomycetota</taxon>
        <taxon>Actinomycetes</taxon>
        <taxon>Mycobacteriales</taxon>
        <taxon>Nocardiaceae</taxon>
        <taxon>Rhodococcus</taxon>
    </lineage>
</organism>
<evidence type="ECO:0000256" key="6">
    <source>
        <dbReference type="ARBA" id="ARBA00022741"/>
    </source>
</evidence>
<dbReference type="GO" id="GO:0006235">
    <property type="term" value="P:dTTP biosynthetic process"/>
    <property type="evidence" value="ECO:0007669"/>
    <property type="project" value="UniProtKB-UniRule"/>
</dbReference>
<dbReference type="EC" id="2.7.4.9" evidence="2 10"/>
<feature type="domain" description="Thymidylate kinase-like" evidence="11">
    <location>
        <begin position="7"/>
        <end position="185"/>
    </location>
</feature>